<accession>A0A7S0XZF4</accession>
<protein>
    <recommendedName>
        <fullName evidence="8">MYND-type domain-containing protein</fullName>
    </recommendedName>
</protein>
<dbReference type="Gene3D" id="1.25.40.10">
    <property type="entry name" value="Tetratricopeptide repeat domain"/>
    <property type="match status" value="2"/>
</dbReference>
<organism evidence="9">
    <name type="scientific">Hemiselmis andersenii</name>
    <name type="common">Cryptophyte alga</name>
    <dbReference type="NCBI Taxonomy" id="464988"/>
    <lineage>
        <taxon>Eukaryota</taxon>
        <taxon>Cryptophyceae</taxon>
        <taxon>Cryptomonadales</taxon>
        <taxon>Hemiselmidaceae</taxon>
        <taxon>Hemiselmis</taxon>
    </lineage>
</organism>
<evidence type="ECO:0000313" key="9">
    <source>
        <dbReference type="EMBL" id="CAD8748647.1"/>
    </source>
</evidence>
<evidence type="ECO:0000256" key="7">
    <source>
        <dbReference type="PROSITE-ProRule" id="PRU00339"/>
    </source>
</evidence>
<dbReference type="SUPFAM" id="SSF144232">
    <property type="entry name" value="HIT/MYND zinc finger-like"/>
    <property type="match status" value="1"/>
</dbReference>
<proteinExistence type="predicted"/>
<name>A0A7S0XZF4_HEMAN</name>
<keyword evidence="1" id="KW-0479">Metal-binding</keyword>
<dbReference type="SMART" id="SM00028">
    <property type="entry name" value="TPR"/>
    <property type="match status" value="5"/>
</dbReference>
<keyword evidence="3 6" id="KW-0863">Zinc-finger</keyword>
<dbReference type="SUPFAM" id="SSF48452">
    <property type="entry name" value="TPR-like"/>
    <property type="match status" value="1"/>
</dbReference>
<dbReference type="InterPro" id="IPR002893">
    <property type="entry name" value="Znf_MYND"/>
</dbReference>
<evidence type="ECO:0000259" key="8">
    <source>
        <dbReference type="PROSITE" id="PS50865"/>
    </source>
</evidence>
<keyword evidence="5" id="KW-0862">Zinc</keyword>
<dbReference type="EMBL" id="HBFK01024614">
    <property type="protein sequence ID" value="CAD8748647.1"/>
    <property type="molecule type" value="Transcribed_RNA"/>
</dbReference>
<evidence type="ECO:0000256" key="5">
    <source>
        <dbReference type="ARBA" id="ARBA00022833"/>
    </source>
</evidence>
<dbReference type="InterPro" id="IPR011990">
    <property type="entry name" value="TPR-like_helical_dom_sf"/>
</dbReference>
<keyword evidence="2" id="KW-0677">Repeat</keyword>
<dbReference type="PANTHER" id="PTHR45641">
    <property type="entry name" value="TETRATRICOPEPTIDE REPEAT PROTEIN (AFU_ORTHOLOGUE AFUA_6G03870)"/>
    <property type="match status" value="1"/>
</dbReference>
<dbReference type="Pfam" id="PF13424">
    <property type="entry name" value="TPR_12"/>
    <property type="match status" value="1"/>
</dbReference>
<evidence type="ECO:0000256" key="4">
    <source>
        <dbReference type="ARBA" id="ARBA00022803"/>
    </source>
</evidence>
<evidence type="ECO:0000256" key="6">
    <source>
        <dbReference type="PROSITE-ProRule" id="PRU00134"/>
    </source>
</evidence>
<evidence type="ECO:0000256" key="1">
    <source>
        <dbReference type="ARBA" id="ARBA00022723"/>
    </source>
</evidence>
<keyword evidence="4 7" id="KW-0802">TPR repeat</keyword>
<sequence length="421" mass="46361">MPILVKREYKCSHCSATGPAFRCPCKNAFYCNRSCQLAGFSNHKPQCATLLAKKIKTKELCLGTSNHATIAEDSQKLALLYSEQGELGKAKGFMRKALCIMLGYGAWQEEVAKVRYELGILLREQGKLREALEEHNHALRIRCSLPSLDPHEVAESHIGVGNVFLTLQKPDETFAHFEEAYNMIPTDSPYSAKIRLCIVNAAQQLDTDNSLSLALCERVVGDFDRENGTLAVDGETRALAKLVLASIYIKRNVRFQDAGRMLDSGLQIVREIYPRRHAREGDFLACIGDLYFRQGKHGDALAAFRKAEKVFRQTIGVCASNTINAMFQAGRALLAQGKFSMAATKFEEAVAIRRGIVTDGGDAHATHLLGRDLFSLAVCRQEAGDLSGAVACLRECRGLSGIPERLSSECAEMLAELGVDR</sequence>
<dbReference type="PROSITE" id="PS50005">
    <property type="entry name" value="TPR"/>
    <property type="match status" value="1"/>
</dbReference>
<feature type="repeat" description="TPR" evidence="7">
    <location>
        <begin position="154"/>
        <end position="187"/>
    </location>
</feature>
<dbReference type="PROSITE" id="PS50865">
    <property type="entry name" value="ZF_MYND_2"/>
    <property type="match status" value="1"/>
</dbReference>
<reference evidence="9" key="1">
    <citation type="submission" date="2021-01" db="EMBL/GenBank/DDBJ databases">
        <authorList>
            <person name="Corre E."/>
            <person name="Pelletier E."/>
            <person name="Niang G."/>
            <person name="Scheremetjew M."/>
            <person name="Finn R."/>
            <person name="Kale V."/>
            <person name="Holt S."/>
            <person name="Cochrane G."/>
            <person name="Meng A."/>
            <person name="Brown T."/>
            <person name="Cohen L."/>
        </authorList>
    </citation>
    <scope>NUCLEOTIDE SEQUENCE</scope>
    <source>
        <strain evidence="9">CCMP441</strain>
    </source>
</reference>
<dbReference type="GO" id="GO:0008270">
    <property type="term" value="F:zinc ion binding"/>
    <property type="evidence" value="ECO:0007669"/>
    <property type="project" value="UniProtKB-KW"/>
</dbReference>
<dbReference type="AlphaFoldDB" id="A0A7S0XZF4"/>
<dbReference type="PROSITE" id="PS01360">
    <property type="entry name" value="ZF_MYND_1"/>
    <property type="match status" value="1"/>
</dbReference>
<dbReference type="Gene3D" id="6.10.140.2220">
    <property type="match status" value="1"/>
</dbReference>
<gene>
    <name evidence="9" type="ORF">HAND1043_LOCUS15144</name>
</gene>
<feature type="domain" description="MYND-type" evidence="8">
    <location>
        <begin position="11"/>
        <end position="47"/>
    </location>
</feature>
<dbReference type="PANTHER" id="PTHR45641:SF19">
    <property type="entry name" value="NEPHROCYSTIN-3"/>
    <property type="match status" value="1"/>
</dbReference>
<evidence type="ECO:0000256" key="2">
    <source>
        <dbReference type="ARBA" id="ARBA00022737"/>
    </source>
</evidence>
<evidence type="ECO:0000256" key="3">
    <source>
        <dbReference type="ARBA" id="ARBA00022771"/>
    </source>
</evidence>
<dbReference type="Pfam" id="PF01753">
    <property type="entry name" value="zf-MYND"/>
    <property type="match status" value="1"/>
</dbReference>
<dbReference type="InterPro" id="IPR019734">
    <property type="entry name" value="TPR_rpt"/>
</dbReference>